<dbReference type="InterPro" id="IPR001789">
    <property type="entry name" value="Sig_transdc_resp-reg_receiver"/>
</dbReference>
<dbReference type="Gene3D" id="3.30.565.10">
    <property type="entry name" value="Histidine kinase-like ATPase, C-terminal domain"/>
    <property type="match status" value="1"/>
</dbReference>
<evidence type="ECO:0000259" key="17">
    <source>
        <dbReference type="PROSITE" id="PS50885"/>
    </source>
</evidence>
<dbReference type="PROSITE" id="PS50110">
    <property type="entry name" value="RESPONSE_REGULATORY"/>
    <property type="match status" value="1"/>
</dbReference>
<dbReference type="Proteomes" id="UP000609346">
    <property type="component" value="Unassembled WGS sequence"/>
</dbReference>
<feature type="modified residue" description="4-aspartylphosphate" evidence="12">
    <location>
        <position position="835"/>
    </location>
</feature>
<keyword evidence="9" id="KW-0067">ATP-binding</keyword>
<keyword evidence="19" id="KW-1185">Reference proteome</keyword>
<accession>A0ABR8N626</accession>
<feature type="transmembrane region" description="Helical" evidence="14">
    <location>
        <begin position="185"/>
        <end position="204"/>
    </location>
</feature>
<reference evidence="18 19" key="1">
    <citation type="submission" date="2020-09" db="EMBL/GenBank/DDBJ databases">
        <title>Paenibacillus sp. strain PR3 16S rRNA gene Genome sequencing and assembly.</title>
        <authorList>
            <person name="Kim J."/>
        </authorList>
    </citation>
    <scope>NUCLEOTIDE SEQUENCE [LARGE SCALE GENOMIC DNA]</scope>
    <source>
        <strain evidence="18 19">PR3</strain>
    </source>
</reference>
<dbReference type="Pfam" id="PF00512">
    <property type="entry name" value="HisKA"/>
    <property type="match status" value="1"/>
</dbReference>
<dbReference type="InterPro" id="IPR003660">
    <property type="entry name" value="HAMP_dom"/>
</dbReference>
<dbReference type="SMART" id="SM00304">
    <property type="entry name" value="HAMP"/>
    <property type="match status" value="1"/>
</dbReference>
<protein>
    <recommendedName>
        <fullName evidence="3">histidine kinase</fullName>
        <ecNumber evidence="3">2.7.13.3</ecNumber>
    </recommendedName>
</protein>
<dbReference type="InterPro" id="IPR003018">
    <property type="entry name" value="GAF"/>
</dbReference>
<gene>
    <name evidence="18" type="ORF">H8B09_24370</name>
</gene>
<evidence type="ECO:0000313" key="18">
    <source>
        <dbReference type="EMBL" id="MBD3921919.1"/>
    </source>
</evidence>
<keyword evidence="14" id="KW-0812">Transmembrane</keyword>
<dbReference type="InterPro" id="IPR024478">
    <property type="entry name" value="HlyB_4HB_MCP"/>
</dbReference>
<feature type="domain" description="HAMP" evidence="17">
    <location>
        <begin position="206"/>
        <end position="262"/>
    </location>
</feature>
<dbReference type="Pfam" id="PF13185">
    <property type="entry name" value="GAF_2"/>
    <property type="match status" value="1"/>
</dbReference>
<evidence type="ECO:0000313" key="19">
    <source>
        <dbReference type="Proteomes" id="UP000609346"/>
    </source>
</evidence>
<dbReference type="CDD" id="cd17546">
    <property type="entry name" value="REC_hyHK_CKI1_RcsC-like"/>
    <property type="match status" value="1"/>
</dbReference>
<dbReference type="EC" id="2.7.13.3" evidence="3"/>
<dbReference type="Gene3D" id="3.30.450.40">
    <property type="match status" value="1"/>
</dbReference>
<evidence type="ECO:0000256" key="4">
    <source>
        <dbReference type="ARBA" id="ARBA00022475"/>
    </source>
</evidence>
<evidence type="ECO:0000256" key="12">
    <source>
        <dbReference type="PROSITE-ProRule" id="PRU00169"/>
    </source>
</evidence>
<sequence length="908" mass="101672">MRFTIRSKLLIGFLSVSLLVTAVNINAYYYNDKLNKSFDSLIDRRVEMLNKANEIQYFAMQQTNNLRGYLLTQEEVFLEELKANNKQLTDLVAEVEAMDIQPEMDQPFEDLVNADQAFVDGTENLLTKLENNSDHARALAYFKSDVMPLGQQLGPLATKFAEEQRNTLDQDRKDNSKMVKFVNRMTAILTIITFLLTLLIGLLLSHRITSNLQKITRVITGFTHDSTRRTKLPHIEVRTQDEIGDIARSFNEMGKTLEQYAVLEQEQRWLENNVGEMAVKFQGVHNLESLAQLFITTITPLVDAVYGVFYMKQGSTHRPQLSKIASYADQQESIGADSFLFGEGLVGQAALEGRTILLNDLPDNYVQIASGLGKASPSSLLIMPIQFEGQVIAVFELASFSALTFIQQTLLQQVANQLGSVLNSIAGRMQIERLLVESQTLTEELQTQSEELQMQQEELRGINEKLEEQYKNSEHKTKELEKTKSQLEEKARQLALSSQYKSEFLANMSHELRTPLNSLLILSNILAENAGGNLTENQIKYASTIHQSGNDLLHLITDILDLSKIESGKIDLVSKPVSLQYICEFAEQQFFPIARQKGITFTTLLDPDLPTDLLTDEQRVMQIIKNLLSNAFKFTERGEVKLHIHRSLHNLPSEGENSYTTQDGIAFSVHDTGIGIPRDKQGLIFQAFQQADGTTNRKYGGTGLGLSISLNIAHLLGGDIFVTSVVGQGSVFSLVLPSSEKKAVDSPTAVVHQEVAAAAVVQPTEEPQPQEADAELEDALWAGRKVLIVDDDMRNVYATTIALESRKMNVLFAENGISCLKLLKEHPDVDLVLMDIMLPEMDGYETMRTLRQTPGFESLPIIALTAKAMKDDREKCIRAGASDYISKPVKLEQLFARMKIWLAKQVAD</sequence>
<dbReference type="RefSeq" id="WP_191206220.1">
    <property type="nucleotide sequence ID" value="NZ_JACXZA010000007.1"/>
</dbReference>
<dbReference type="EMBL" id="JACXZA010000007">
    <property type="protein sequence ID" value="MBD3921919.1"/>
    <property type="molecule type" value="Genomic_DNA"/>
</dbReference>
<keyword evidence="13" id="KW-0175">Coiled coil</keyword>
<comment type="caution">
    <text evidence="18">The sequence shown here is derived from an EMBL/GenBank/DDBJ whole genome shotgun (WGS) entry which is preliminary data.</text>
</comment>
<name>A0ABR8N626_9BACL</name>
<dbReference type="Pfam" id="PF00072">
    <property type="entry name" value="Response_reg"/>
    <property type="match status" value="1"/>
</dbReference>
<dbReference type="CDD" id="cd00082">
    <property type="entry name" value="HisKA"/>
    <property type="match status" value="1"/>
</dbReference>
<comment type="subcellular location">
    <subcellularLocation>
        <location evidence="2">Cell membrane</location>
        <topology evidence="2">Multi-pass membrane protein</topology>
    </subcellularLocation>
</comment>
<evidence type="ECO:0000256" key="1">
    <source>
        <dbReference type="ARBA" id="ARBA00000085"/>
    </source>
</evidence>
<comment type="catalytic activity">
    <reaction evidence="1">
        <text>ATP + protein L-histidine = ADP + protein N-phospho-L-histidine.</text>
        <dbReference type="EC" id="2.7.13.3"/>
    </reaction>
</comment>
<dbReference type="SUPFAM" id="SSF55874">
    <property type="entry name" value="ATPase domain of HSP90 chaperone/DNA topoisomerase II/histidine kinase"/>
    <property type="match status" value="1"/>
</dbReference>
<dbReference type="Gene3D" id="1.10.287.130">
    <property type="match status" value="1"/>
</dbReference>
<dbReference type="Pfam" id="PF12729">
    <property type="entry name" value="4HB_MCP_1"/>
    <property type="match status" value="1"/>
</dbReference>
<evidence type="ECO:0000256" key="13">
    <source>
        <dbReference type="SAM" id="Coils"/>
    </source>
</evidence>
<dbReference type="SUPFAM" id="SSF55781">
    <property type="entry name" value="GAF domain-like"/>
    <property type="match status" value="1"/>
</dbReference>
<dbReference type="Gene3D" id="3.40.50.2300">
    <property type="match status" value="1"/>
</dbReference>
<dbReference type="InterPro" id="IPR029016">
    <property type="entry name" value="GAF-like_dom_sf"/>
</dbReference>
<dbReference type="Pfam" id="PF00672">
    <property type="entry name" value="HAMP"/>
    <property type="match status" value="1"/>
</dbReference>
<dbReference type="InterPro" id="IPR003594">
    <property type="entry name" value="HATPase_dom"/>
</dbReference>
<dbReference type="Pfam" id="PF02518">
    <property type="entry name" value="HATPase_c"/>
    <property type="match status" value="1"/>
</dbReference>
<evidence type="ECO:0000256" key="8">
    <source>
        <dbReference type="ARBA" id="ARBA00022777"/>
    </source>
</evidence>
<keyword evidence="4" id="KW-1003">Cell membrane</keyword>
<dbReference type="PROSITE" id="PS50109">
    <property type="entry name" value="HIS_KIN"/>
    <property type="match status" value="1"/>
</dbReference>
<dbReference type="InterPro" id="IPR003661">
    <property type="entry name" value="HisK_dim/P_dom"/>
</dbReference>
<evidence type="ECO:0000256" key="7">
    <source>
        <dbReference type="ARBA" id="ARBA00022741"/>
    </source>
</evidence>
<evidence type="ECO:0000256" key="10">
    <source>
        <dbReference type="ARBA" id="ARBA00023012"/>
    </source>
</evidence>
<dbReference type="InterPro" id="IPR011006">
    <property type="entry name" value="CheY-like_superfamily"/>
</dbReference>
<dbReference type="SMART" id="SM00387">
    <property type="entry name" value="HATPase_c"/>
    <property type="match status" value="1"/>
</dbReference>
<keyword evidence="8" id="KW-0418">Kinase</keyword>
<feature type="coiled-coil region" evidence="13">
    <location>
        <begin position="431"/>
        <end position="497"/>
    </location>
</feature>
<proteinExistence type="predicted"/>
<dbReference type="InterPro" id="IPR004358">
    <property type="entry name" value="Sig_transdc_His_kin-like_C"/>
</dbReference>
<dbReference type="InterPro" id="IPR036097">
    <property type="entry name" value="HisK_dim/P_sf"/>
</dbReference>
<dbReference type="SUPFAM" id="SSF47384">
    <property type="entry name" value="Homodimeric domain of signal transducing histidine kinase"/>
    <property type="match status" value="1"/>
</dbReference>
<dbReference type="PANTHER" id="PTHR45339:SF1">
    <property type="entry name" value="HYBRID SIGNAL TRANSDUCTION HISTIDINE KINASE J"/>
    <property type="match status" value="1"/>
</dbReference>
<keyword evidence="5 12" id="KW-0597">Phosphoprotein</keyword>
<dbReference type="CDD" id="cd06225">
    <property type="entry name" value="HAMP"/>
    <property type="match status" value="1"/>
</dbReference>
<evidence type="ECO:0000256" key="6">
    <source>
        <dbReference type="ARBA" id="ARBA00022679"/>
    </source>
</evidence>
<evidence type="ECO:0000256" key="11">
    <source>
        <dbReference type="ARBA" id="ARBA00023136"/>
    </source>
</evidence>
<dbReference type="SMART" id="SM00388">
    <property type="entry name" value="HisKA"/>
    <property type="match status" value="1"/>
</dbReference>
<dbReference type="SUPFAM" id="SSF52172">
    <property type="entry name" value="CheY-like"/>
    <property type="match status" value="1"/>
</dbReference>
<dbReference type="SMART" id="SM00448">
    <property type="entry name" value="REC"/>
    <property type="match status" value="1"/>
</dbReference>
<evidence type="ECO:0000256" key="2">
    <source>
        <dbReference type="ARBA" id="ARBA00004651"/>
    </source>
</evidence>
<keyword evidence="7" id="KW-0547">Nucleotide-binding</keyword>
<keyword evidence="14" id="KW-1133">Transmembrane helix</keyword>
<dbReference type="PANTHER" id="PTHR45339">
    <property type="entry name" value="HYBRID SIGNAL TRANSDUCTION HISTIDINE KINASE J"/>
    <property type="match status" value="1"/>
</dbReference>
<dbReference type="SMART" id="SM00065">
    <property type="entry name" value="GAF"/>
    <property type="match status" value="1"/>
</dbReference>
<dbReference type="Gene3D" id="6.10.340.10">
    <property type="match status" value="1"/>
</dbReference>
<keyword evidence="10" id="KW-0902">Two-component regulatory system</keyword>
<keyword evidence="6" id="KW-0808">Transferase</keyword>
<dbReference type="InterPro" id="IPR036890">
    <property type="entry name" value="HATPase_C_sf"/>
</dbReference>
<evidence type="ECO:0000256" key="3">
    <source>
        <dbReference type="ARBA" id="ARBA00012438"/>
    </source>
</evidence>
<keyword evidence="11 14" id="KW-0472">Membrane</keyword>
<evidence type="ECO:0000256" key="14">
    <source>
        <dbReference type="SAM" id="Phobius"/>
    </source>
</evidence>
<feature type="domain" description="Response regulatory" evidence="16">
    <location>
        <begin position="785"/>
        <end position="902"/>
    </location>
</feature>
<organism evidence="18 19">
    <name type="scientific">Paenibacillus terricola</name>
    <dbReference type="NCBI Taxonomy" id="2763503"/>
    <lineage>
        <taxon>Bacteria</taxon>
        <taxon>Bacillati</taxon>
        <taxon>Bacillota</taxon>
        <taxon>Bacilli</taxon>
        <taxon>Bacillales</taxon>
        <taxon>Paenibacillaceae</taxon>
        <taxon>Paenibacillus</taxon>
    </lineage>
</organism>
<dbReference type="InterPro" id="IPR005467">
    <property type="entry name" value="His_kinase_dom"/>
</dbReference>
<evidence type="ECO:0000259" key="15">
    <source>
        <dbReference type="PROSITE" id="PS50109"/>
    </source>
</evidence>
<dbReference type="CDD" id="cd16922">
    <property type="entry name" value="HATPase_EvgS-ArcB-TorS-like"/>
    <property type="match status" value="1"/>
</dbReference>
<dbReference type="PRINTS" id="PR00344">
    <property type="entry name" value="BCTRLSENSOR"/>
</dbReference>
<feature type="domain" description="Histidine kinase" evidence="15">
    <location>
        <begin position="507"/>
        <end position="740"/>
    </location>
</feature>
<evidence type="ECO:0000256" key="9">
    <source>
        <dbReference type="ARBA" id="ARBA00022840"/>
    </source>
</evidence>
<evidence type="ECO:0000256" key="5">
    <source>
        <dbReference type="ARBA" id="ARBA00022553"/>
    </source>
</evidence>
<dbReference type="PROSITE" id="PS50885">
    <property type="entry name" value="HAMP"/>
    <property type="match status" value="1"/>
</dbReference>
<evidence type="ECO:0000259" key="16">
    <source>
        <dbReference type="PROSITE" id="PS50110"/>
    </source>
</evidence>